<sequence length="190" mass="21911">MDSVLPAEIILNIFNHLSLKDLVRIERSCKRLQSCALSEIEKRIRKGSSKDEWGILVHLGQVNAQPERFDTVNKKAYYSIQMDPVKIKTMFEKRQIHCSLLRKNNEDYDTKNKFTITVQKGMEEGRRIEMDVKNESCQVQAQLTRLPHPTRPLIQQDPKQPHTLTPLAPSPFIYTLQLTELCLPLSTLAA</sequence>
<evidence type="ECO:0000313" key="3">
    <source>
        <dbReference type="Proteomes" id="UP000716291"/>
    </source>
</evidence>
<feature type="domain" description="F-box" evidence="1">
    <location>
        <begin position="1"/>
        <end position="34"/>
    </location>
</feature>
<proteinExistence type="predicted"/>
<gene>
    <name evidence="2" type="ORF">G6F64_006622</name>
</gene>
<dbReference type="InterPro" id="IPR036047">
    <property type="entry name" value="F-box-like_dom_sf"/>
</dbReference>
<dbReference type="Pfam" id="PF12937">
    <property type="entry name" value="F-box-like"/>
    <property type="match status" value="1"/>
</dbReference>
<accession>A0A9P6X8H4</accession>
<dbReference type="AlphaFoldDB" id="A0A9P6X8H4"/>
<evidence type="ECO:0000259" key="1">
    <source>
        <dbReference type="PROSITE" id="PS50181"/>
    </source>
</evidence>
<evidence type="ECO:0000313" key="2">
    <source>
        <dbReference type="EMBL" id="KAG1307677.1"/>
    </source>
</evidence>
<dbReference type="OrthoDB" id="2153609at2759"/>
<protein>
    <recommendedName>
        <fullName evidence="1">F-box domain-containing protein</fullName>
    </recommendedName>
</protein>
<dbReference type="CDD" id="cd09917">
    <property type="entry name" value="F-box_SF"/>
    <property type="match status" value="1"/>
</dbReference>
<dbReference type="SMART" id="SM00256">
    <property type="entry name" value="FBOX"/>
    <property type="match status" value="1"/>
</dbReference>
<keyword evidence="3" id="KW-1185">Reference proteome</keyword>
<dbReference type="PROSITE" id="PS50181">
    <property type="entry name" value="FBOX"/>
    <property type="match status" value="1"/>
</dbReference>
<name>A0A9P6X8H4_RHIOR</name>
<dbReference type="Proteomes" id="UP000716291">
    <property type="component" value="Unassembled WGS sequence"/>
</dbReference>
<organism evidence="2 3">
    <name type="scientific">Rhizopus oryzae</name>
    <name type="common">Mucormycosis agent</name>
    <name type="synonym">Rhizopus arrhizus var. delemar</name>
    <dbReference type="NCBI Taxonomy" id="64495"/>
    <lineage>
        <taxon>Eukaryota</taxon>
        <taxon>Fungi</taxon>
        <taxon>Fungi incertae sedis</taxon>
        <taxon>Mucoromycota</taxon>
        <taxon>Mucoromycotina</taxon>
        <taxon>Mucoromycetes</taxon>
        <taxon>Mucorales</taxon>
        <taxon>Mucorineae</taxon>
        <taxon>Rhizopodaceae</taxon>
        <taxon>Rhizopus</taxon>
    </lineage>
</organism>
<dbReference type="EMBL" id="JAANQT010000904">
    <property type="protein sequence ID" value="KAG1307677.1"/>
    <property type="molecule type" value="Genomic_DNA"/>
</dbReference>
<dbReference type="Gene3D" id="1.20.1280.50">
    <property type="match status" value="1"/>
</dbReference>
<dbReference type="SUPFAM" id="SSF81383">
    <property type="entry name" value="F-box domain"/>
    <property type="match status" value="1"/>
</dbReference>
<dbReference type="InterPro" id="IPR001810">
    <property type="entry name" value="F-box_dom"/>
</dbReference>
<comment type="caution">
    <text evidence="2">The sequence shown here is derived from an EMBL/GenBank/DDBJ whole genome shotgun (WGS) entry which is preliminary data.</text>
</comment>
<reference evidence="2" key="1">
    <citation type="journal article" date="2020" name="Microb. Genom.">
        <title>Genetic diversity of clinical and environmental Mucorales isolates obtained from an investigation of mucormycosis cases among solid organ transplant recipients.</title>
        <authorList>
            <person name="Nguyen M.H."/>
            <person name="Kaul D."/>
            <person name="Muto C."/>
            <person name="Cheng S.J."/>
            <person name="Richter R.A."/>
            <person name="Bruno V.M."/>
            <person name="Liu G."/>
            <person name="Beyhan S."/>
            <person name="Sundermann A.J."/>
            <person name="Mounaud S."/>
            <person name="Pasculle A.W."/>
            <person name="Nierman W.C."/>
            <person name="Driscoll E."/>
            <person name="Cumbie R."/>
            <person name="Clancy C.J."/>
            <person name="Dupont C.L."/>
        </authorList>
    </citation>
    <scope>NUCLEOTIDE SEQUENCE</scope>
    <source>
        <strain evidence="2">GL11</strain>
    </source>
</reference>